<dbReference type="Pfam" id="PF00583">
    <property type="entry name" value="Acetyltransf_1"/>
    <property type="match status" value="1"/>
</dbReference>
<dbReference type="GO" id="GO:0016747">
    <property type="term" value="F:acyltransferase activity, transferring groups other than amino-acyl groups"/>
    <property type="evidence" value="ECO:0007669"/>
    <property type="project" value="InterPro"/>
</dbReference>
<dbReference type="AlphaFoldDB" id="A0A4Q4TGS2"/>
<dbReference type="Gene3D" id="3.40.630.30">
    <property type="match status" value="1"/>
</dbReference>
<evidence type="ECO:0000313" key="2">
    <source>
        <dbReference type="EMBL" id="RYP04730.1"/>
    </source>
</evidence>
<proteinExistence type="predicted"/>
<organism evidence="2 3">
    <name type="scientific">Monosporascus ibericus</name>
    <dbReference type="NCBI Taxonomy" id="155417"/>
    <lineage>
        <taxon>Eukaryota</taxon>
        <taxon>Fungi</taxon>
        <taxon>Dikarya</taxon>
        <taxon>Ascomycota</taxon>
        <taxon>Pezizomycotina</taxon>
        <taxon>Sordariomycetes</taxon>
        <taxon>Xylariomycetidae</taxon>
        <taxon>Xylariales</taxon>
        <taxon>Xylariales incertae sedis</taxon>
        <taxon>Monosporascus</taxon>
    </lineage>
</organism>
<protein>
    <recommendedName>
        <fullName evidence="1">N-acetyltransferase domain-containing protein</fullName>
    </recommendedName>
</protein>
<sequence>MSATKPFDPFRSERLVYRAVDETREDEAFVYSIQRDAEAQSGASYGLLRPESKRSSNKFKEHVAEKCILGAIVCLPPASKEEVAGKPIGIVCLKANPPHFAHHRNSDISIDIAREHRGKGYGAEAIMWLLWYGFQIAGLHRIEIHAFSFNTGAVRLYERLGFKEEGRLRERMWFDGGWHDDVVFGMLEHEWRGMSKEARKISWMNKDKVSGSDRNS</sequence>
<reference evidence="2 3" key="1">
    <citation type="submission" date="2018-06" db="EMBL/GenBank/DDBJ databases">
        <title>Complete Genomes of Monosporascus.</title>
        <authorList>
            <person name="Robinson A.J."/>
            <person name="Natvig D.O."/>
        </authorList>
    </citation>
    <scope>NUCLEOTIDE SEQUENCE [LARGE SCALE GENOMIC DNA]</scope>
    <source>
        <strain evidence="2 3">CBS 110550</strain>
    </source>
</reference>
<name>A0A4Q4TGS2_9PEZI</name>
<accession>A0A4Q4TGS2</accession>
<feature type="domain" description="N-acetyltransferase" evidence="1">
    <location>
        <begin position="15"/>
        <end position="189"/>
    </location>
</feature>
<keyword evidence="3" id="KW-1185">Reference proteome</keyword>
<evidence type="ECO:0000259" key="1">
    <source>
        <dbReference type="PROSITE" id="PS51186"/>
    </source>
</evidence>
<comment type="caution">
    <text evidence="2">The sequence shown here is derived from an EMBL/GenBank/DDBJ whole genome shotgun (WGS) entry which is preliminary data.</text>
</comment>
<dbReference type="SUPFAM" id="SSF55729">
    <property type="entry name" value="Acyl-CoA N-acyltransferases (Nat)"/>
    <property type="match status" value="1"/>
</dbReference>
<evidence type="ECO:0000313" key="3">
    <source>
        <dbReference type="Proteomes" id="UP000293360"/>
    </source>
</evidence>
<dbReference type="InterPro" id="IPR000182">
    <property type="entry name" value="GNAT_dom"/>
</dbReference>
<gene>
    <name evidence="2" type="ORF">DL764_004280</name>
</gene>
<dbReference type="PANTHER" id="PTHR43415">
    <property type="entry name" value="SPERMIDINE N(1)-ACETYLTRANSFERASE"/>
    <property type="match status" value="1"/>
</dbReference>
<dbReference type="PROSITE" id="PS51186">
    <property type="entry name" value="GNAT"/>
    <property type="match status" value="1"/>
</dbReference>
<dbReference type="PANTHER" id="PTHR43415:SF3">
    <property type="entry name" value="GNAT-FAMILY ACETYLTRANSFERASE"/>
    <property type="match status" value="1"/>
</dbReference>
<dbReference type="OrthoDB" id="64477at2759"/>
<dbReference type="Proteomes" id="UP000293360">
    <property type="component" value="Unassembled WGS sequence"/>
</dbReference>
<dbReference type="InterPro" id="IPR016181">
    <property type="entry name" value="Acyl_CoA_acyltransferase"/>
</dbReference>
<dbReference type="EMBL" id="QJNU01000200">
    <property type="protein sequence ID" value="RYP04730.1"/>
    <property type="molecule type" value="Genomic_DNA"/>
</dbReference>